<proteinExistence type="inferred from homology"/>
<dbReference type="InterPro" id="IPR042197">
    <property type="entry name" value="Apaf_helical"/>
</dbReference>
<evidence type="ECO:0000313" key="8">
    <source>
        <dbReference type="Proteomes" id="UP000501690"/>
    </source>
</evidence>
<dbReference type="Pfam" id="PF13855">
    <property type="entry name" value="LRR_8"/>
    <property type="match status" value="1"/>
</dbReference>
<evidence type="ECO:0000256" key="3">
    <source>
        <dbReference type="ARBA" id="ARBA00022821"/>
    </source>
</evidence>
<dbReference type="PANTHER" id="PTHR33463:SF187">
    <property type="entry name" value="AND NB-ARC DOMAIN DISEASE RESISTANCE PROTEIN, PUTATIVE-RELATED"/>
    <property type="match status" value="1"/>
</dbReference>
<reference evidence="7 8" key="1">
    <citation type="submission" date="2019-04" db="EMBL/GenBank/DDBJ databases">
        <title>An improved genome assembly and genetic linkage map for asparagus bean, Vigna unguiculata ssp. sesquipedialis.</title>
        <authorList>
            <person name="Xia Q."/>
            <person name="Zhang R."/>
            <person name="Dong Y."/>
        </authorList>
    </citation>
    <scope>NUCLEOTIDE SEQUENCE [LARGE SCALE GENOMIC DNA]</scope>
    <source>
        <tissue evidence="7">Leaf</tissue>
    </source>
</reference>
<dbReference type="InterPro" id="IPR032675">
    <property type="entry name" value="LRR_dom_sf"/>
</dbReference>
<dbReference type="GO" id="GO:0006952">
    <property type="term" value="P:defense response"/>
    <property type="evidence" value="ECO:0007669"/>
    <property type="project" value="UniProtKB-KW"/>
</dbReference>
<name>A0A4D6NIG5_VIGUN</name>
<feature type="domain" description="NB-ARC" evidence="6">
    <location>
        <begin position="248"/>
        <end position="395"/>
    </location>
</feature>
<sequence length="913" mass="104836">MGRPKHEHYWKEVDKEKDGKLKCKKCGHKFKGGVSRIRAHINGGGGVSKCSPRNDTTSSNHSEQHMNVMDTSPVGERTEEMTDTVGRSINNGRVIQSSLGGGDQWMVEMVGGAANPENSPSLTHLLLEGHEAENGHGVWTTLESNCDELISDLTSKEEDIQGQLQLMESRGKKRKGDIDGWLKELQNMKQRAIDVKKSLNEFSCSNFNVQQGQMYLVEELQNEIEEMKEHMEEKPLVLSNEFVGWEFEENVEKMWNLLLEDEVFIIGIHGMGGVGKTFLATYMESEIKRTKTFKDVVWVTVSHDFTIFKLQQHIAEILKIKLYGDDERERALILALELEKRENIVLILDDVWKYIDMEKVGIPLRIKGNKLIITSRLRHVCQQMDCLPSNMIEVMPFKIGINFDDLELFLLKLGDHGTPSTLPSQVLGIARSMVRKCDGLPLGISVMARTMKGETRIHWWRHALNKLDKLEMGVEMQEEVLTVLRRSYDNLTEKDVQKCFLYSALLPKFFERNLLIMNYVAMVLLNGKRRLEEIFDEANVIVDKLINHSLLLEIFLRLIMHALVRKMALNIIKESGSNLMVKCGESMKKIPDIEEWTIDLEVVSLVNNEIQEISDGTSPNCPRLSTLLLFDNEIRHIPECFFRHMNALTTLDLSRNDCLTRLPHSLSNLRTLTSLMLNGCSKLEYIPPLGELQSLLRLEISRCLIQVPPEGLENLVNLKWLDMSSNVDLELVPGSFLPSLTNIQYLDLWGCSGIKVEDIEGMNFLECFAGAFVDRENLNRYVQQTRDSAYGPQTYSIHYQDRSHKGDWKKFCYQEPLTEFKCRTMCIKDCEELPYVLPRDLVKLSVKENGQWYAKPSIFDTFSFTKFNYHVFDGHVLSTQRLSYYLLSWNKDIDDIKLSLTLSKPGIYNCVKL</sequence>
<evidence type="ECO:0000256" key="4">
    <source>
        <dbReference type="ARBA" id="ARBA00022840"/>
    </source>
</evidence>
<evidence type="ECO:0000256" key="1">
    <source>
        <dbReference type="ARBA" id="ARBA00008894"/>
    </source>
</evidence>
<evidence type="ECO:0000259" key="6">
    <source>
        <dbReference type="Pfam" id="PF00931"/>
    </source>
</evidence>
<keyword evidence="3" id="KW-0611">Plant defense</keyword>
<keyword evidence="8" id="KW-1185">Reference proteome</keyword>
<evidence type="ECO:0000256" key="5">
    <source>
        <dbReference type="SAM" id="MobiDB-lite"/>
    </source>
</evidence>
<dbReference type="FunFam" id="3.40.50.300:FF:001091">
    <property type="entry name" value="Probable disease resistance protein At1g61300"/>
    <property type="match status" value="1"/>
</dbReference>
<dbReference type="SUPFAM" id="SSF52058">
    <property type="entry name" value="L domain-like"/>
    <property type="match status" value="1"/>
</dbReference>
<dbReference type="PANTHER" id="PTHR33463">
    <property type="entry name" value="NB-ARC DOMAIN-CONTAINING PROTEIN-RELATED"/>
    <property type="match status" value="1"/>
</dbReference>
<dbReference type="InterPro" id="IPR027417">
    <property type="entry name" value="P-loop_NTPase"/>
</dbReference>
<gene>
    <name evidence="7" type="ORF">DEO72_LG10g4041</name>
</gene>
<organism evidence="7 8">
    <name type="scientific">Vigna unguiculata</name>
    <name type="common">Cowpea</name>
    <dbReference type="NCBI Taxonomy" id="3917"/>
    <lineage>
        <taxon>Eukaryota</taxon>
        <taxon>Viridiplantae</taxon>
        <taxon>Streptophyta</taxon>
        <taxon>Embryophyta</taxon>
        <taxon>Tracheophyta</taxon>
        <taxon>Spermatophyta</taxon>
        <taxon>Magnoliopsida</taxon>
        <taxon>eudicotyledons</taxon>
        <taxon>Gunneridae</taxon>
        <taxon>Pentapetalae</taxon>
        <taxon>rosids</taxon>
        <taxon>fabids</taxon>
        <taxon>Fabales</taxon>
        <taxon>Fabaceae</taxon>
        <taxon>Papilionoideae</taxon>
        <taxon>50 kb inversion clade</taxon>
        <taxon>NPAAA clade</taxon>
        <taxon>indigoferoid/millettioid clade</taxon>
        <taxon>Phaseoleae</taxon>
        <taxon>Vigna</taxon>
    </lineage>
</organism>
<dbReference type="AlphaFoldDB" id="A0A4D6NIG5"/>
<dbReference type="Gene3D" id="1.10.8.430">
    <property type="entry name" value="Helical domain of apoptotic protease-activating factors"/>
    <property type="match status" value="1"/>
</dbReference>
<comment type="similarity">
    <text evidence="1">Belongs to the disease resistance NB-LRR family.</text>
</comment>
<dbReference type="EMBL" id="CP039354">
    <property type="protein sequence ID" value="QCE12791.1"/>
    <property type="molecule type" value="Genomic_DNA"/>
</dbReference>
<dbReference type="SUPFAM" id="SSF52540">
    <property type="entry name" value="P-loop containing nucleoside triphosphate hydrolases"/>
    <property type="match status" value="1"/>
</dbReference>
<keyword evidence="2" id="KW-0547">Nucleotide-binding</keyword>
<dbReference type="GO" id="GO:0043531">
    <property type="term" value="F:ADP binding"/>
    <property type="evidence" value="ECO:0007669"/>
    <property type="project" value="InterPro"/>
</dbReference>
<evidence type="ECO:0000256" key="2">
    <source>
        <dbReference type="ARBA" id="ARBA00022741"/>
    </source>
</evidence>
<dbReference type="GO" id="GO:0005524">
    <property type="term" value="F:ATP binding"/>
    <property type="evidence" value="ECO:0007669"/>
    <property type="project" value="UniProtKB-KW"/>
</dbReference>
<dbReference type="Pfam" id="PF00931">
    <property type="entry name" value="NB-ARC"/>
    <property type="match status" value="1"/>
</dbReference>
<dbReference type="Gene3D" id="3.40.50.300">
    <property type="entry name" value="P-loop containing nucleotide triphosphate hydrolases"/>
    <property type="match status" value="1"/>
</dbReference>
<dbReference type="InterPro" id="IPR001611">
    <property type="entry name" value="Leu-rich_rpt"/>
</dbReference>
<feature type="region of interest" description="Disordered" evidence="5">
    <location>
        <begin position="43"/>
        <end position="66"/>
    </location>
</feature>
<dbReference type="Gene3D" id="3.80.10.10">
    <property type="entry name" value="Ribonuclease Inhibitor"/>
    <property type="match status" value="1"/>
</dbReference>
<protein>
    <submittedName>
        <fullName evidence="7">Disease resistance protein RPS5</fullName>
    </submittedName>
</protein>
<dbReference type="Proteomes" id="UP000501690">
    <property type="component" value="Linkage Group LG10"/>
</dbReference>
<dbReference type="InterPro" id="IPR002182">
    <property type="entry name" value="NB-ARC"/>
</dbReference>
<dbReference type="InterPro" id="IPR050905">
    <property type="entry name" value="Plant_NBS-LRR"/>
</dbReference>
<keyword evidence="4" id="KW-0067">ATP-binding</keyword>
<feature type="compositionally biased region" description="Polar residues" evidence="5">
    <location>
        <begin position="51"/>
        <end position="61"/>
    </location>
</feature>
<dbReference type="PRINTS" id="PR00364">
    <property type="entry name" value="DISEASERSIST"/>
</dbReference>
<evidence type="ECO:0000313" key="7">
    <source>
        <dbReference type="EMBL" id="QCE12791.1"/>
    </source>
</evidence>
<accession>A0A4D6NIG5</accession>